<evidence type="ECO:0000313" key="1">
    <source>
        <dbReference type="EMBL" id="MBP1468110.1"/>
    </source>
</evidence>
<dbReference type="Proteomes" id="UP001193081">
    <property type="component" value="Unassembled WGS sequence"/>
</dbReference>
<evidence type="ECO:0000313" key="2">
    <source>
        <dbReference type="Proteomes" id="UP001193081"/>
    </source>
</evidence>
<reference evidence="1 2" key="1">
    <citation type="submission" date="2021-03" db="EMBL/GenBank/DDBJ databases">
        <authorList>
            <person name="Grouzdev D.S."/>
        </authorList>
    </citation>
    <scope>NUCLEOTIDE SEQUENCE [LARGE SCALE GENOMIC DNA]</scope>
    <source>
        <strain evidence="1 2">M50-1</strain>
    </source>
</reference>
<accession>A0ABS4DF79</accession>
<dbReference type="RefSeq" id="WP_135480531.1">
    <property type="nucleotide sequence ID" value="NZ_SIJK02000056.1"/>
</dbReference>
<name>A0ABS4DF79_9CHLR</name>
<protein>
    <submittedName>
        <fullName evidence="1">Uncharacterized protein</fullName>
    </submittedName>
</protein>
<gene>
    <name evidence="1" type="ORF">EYB53_020520</name>
</gene>
<sequence>MHSFLNTTAQLFFVLYGAKQRDQLAQSLAIAATPEEQQVLLPLVANFLLVHLGNAQAAAQLLAVSAHLGPANGNWLLQLPEITDLPARLLSVPGQEGFTAAGMAAQVLPLADAVALAQRLITQASEVPTQPCAFAPLPRAARHSGA</sequence>
<proteinExistence type="predicted"/>
<keyword evidence="2" id="KW-1185">Reference proteome</keyword>
<dbReference type="EMBL" id="SIJK02000056">
    <property type="protein sequence ID" value="MBP1468110.1"/>
    <property type="molecule type" value="Genomic_DNA"/>
</dbReference>
<organism evidence="1 2">
    <name type="scientific">Candidatus Chloroploca mongolica</name>
    <dbReference type="NCBI Taxonomy" id="2528176"/>
    <lineage>
        <taxon>Bacteria</taxon>
        <taxon>Bacillati</taxon>
        <taxon>Chloroflexota</taxon>
        <taxon>Chloroflexia</taxon>
        <taxon>Chloroflexales</taxon>
        <taxon>Chloroflexineae</taxon>
        <taxon>Oscillochloridaceae</taxon>
        <taxon>Candidatus Chloroploca</taxon>
    </lineage>
</organism>
<comment type="caution">
    <text evidence="1">The sequence shown here is derived from an EMBL/GenBank/DDBJ whole genome shotgun (WGS) entry which is preliminary data.</text>
</comment>